<evidence type="ECO:0000256" key="2">
    <source>
        <dbReference type="ARBA" id="ARBA00008417"/>
    </source>
</evidence>
<feature type="transmembrane region" description="Helical" evidence="10">
    <location>
        <begin position="290"/>
        <end position="323"/>
    </location>
</feature>
<feature type="transmembrane region" description="Helical" evidence="10">
    <location>
        <begin position="153"/>
        <end position="181"/>
    </location>
</feature>
<name>A0A3A9A888_9FIRM</name>
<dbReference type="GO" id="GO:0042910">
    <property type="term" value="F:xenobiotic transmembrane transporter activity"/>
    <property type="evidence" value="ECO:0007669"/>
    <property type="project" value="InterPro"/>
</dbReference>
<keyword evidence="7 10" id="KW-1133">Transmembrane helix</keyword>
<dbReference type="AlphaFoldDB" id="A0A3A9A888"/>
<evidence type="ECO:0000256" key="8">
    <source>
        <dbReference type="ARBA" id="ARBA00023136"/>
    </source>
</evidence>
<proteinExistence type="inferred from homology"/>
<keyword evidence="9" id="KW-0046">Antibiotic resistance</keyword>
<dbReference type="EMBL" id="RAYQ01000041">
    <property type="protein sequence ID" value="RKI87394.1"/>
    <property type="molecule type" value="Genomic_DNA"/>
</dbReference>
<dbReference type="CDD" id="cd13143">
    <property type="entry name" value="MATE_MepA_like"/>
    <property type="match status" value="1"/>
</dbReference>
<keyword evidence="8 10" id="KW-0472">Membrane</keyword>
<evidence type="ECO:0000256" key="6">
    <source>
        <dbReference type="ARBA" id="ARBA00022692"/>
    </source>
</evidence>
<dbReference type="GO" id="GO:0015297">
    <property type="term" value="F:antiporter activity"/>
    <property type="evidence" value="ECO:0007669"/>
    <property type="project" value="InterPro"/>
</dbReference>
<dbReference type="GO" id="GO:0046677">
    <property type="term" value="P:response to antibiotic"/>
    <property type="evidence" value="ECO:0007669"/>
    <property type="project" value="UniProtKB-KW"/>
</dbReference>
<feature type="transmembrane region" description="Helical" evidence="10">
    <location>
        <begin position="408"/>
        <end position="429"/>
    </location>
</feature>
<feature type="transmembrane region" description="Helical" evidence="10">
    <location>
        <begin position="435"/>
        <end position="458"/>
    </location>
</feature>
<evidence type="ECO:0000256" key="3">
    <source>
        <dbReference type="ARBA" id="ARBA00022106"/>
    </source>
</evidence>
<feature type="transmembrane region" description="Helical" evidence="10">
    <location>
        <begin position="377"/>
        <end position="396"/>
    </location>
</feature>
<keyword evidence="4" id="KW-0813">Transport</keyword>
<dbReference type="InterPro" id="IPR045070">
    <property type="entry name" value="MATE_MepA-like"/>
</dbReference>
<dbReference type="InterPro" id="IPR051327">
    <property type="entry name" value="MATE_MepA_subfamily"/>
</dbReference>
<comment type="caution">
    <text evidence="11">The sequence shown here is derived from an EMBL/GenBank/DDBJ whole genome shotgun (WGS) entry which is preliminary data.</text>
</comment>
<evidence type="ECO:0000256" key="7">
    <source>
        <dbReference type="ARBA" id="ARBA00022989"/>
    </source>
</evidence>
<feature type="transmembrane region" description="Helical" evidence="10">
    <location>
        <begin position="201"/>
        <end position="229"/>
    </location>
</feature>
<comment type="subcellular location">
    <subcellularLocation>
        <location evidence="1">Cell membrane</location>
        <topology evidence="1">Multi-pass membrane protein</topology>
    </subcellularLocation>
</comment>
<sequence>MLPACSSIWWLYMSGFKTTQELLEETPVRRLVIHLGIPAMFGQLFNILYNIVDRIFIGKIPETGILCLASIGICAPVLTALTAFAFMIGIGGASYMSISLGKKEERRAREIIGNAVFMILVISASVTPLLLVNREKILYLLGSSKDMYPYAETYFTIYVCGTFASLLGCGLNQFILAQGFARQGMLSVALGAVVNVVLDPILIFGCGMGIAGAAWGTVIAQCCTCVYVICFLRSRIIPVRLCPSKLQKKIVLRILSIGCMSFMITILDNLIIIFLNTSLRKYGGDSQGDILITCATVIQSFMMIVACPAQGITTGCGTIFGFHYGAGNYTKIRQAFLYVFLLCGVYIGVLGITVQVLPEVFAGFFLKELSTIQLAAGSIRMYTFALLGIAVQYALVDGLTVMGKVKYALPLSLFRKFVYMICICVLPLFLDIRYIFYAGTISDAVGALFSLILFWGLIDPGIRSELSKERIVRHG</sequence>
<evidence type="ECO:0000313" key="12">
    <source>
        <dbReference type="Proteomes" id="UP000280696"/>
    </source>
</evidence>
<feature type="transmembrane region" description="Helical" evidence="10">
    <location>
        <begin position="31"/>
        <end position="52"/>
    </location>
</feature>
<organism evidence="11 12">
    <name type="scientific">Parablautia intestinalis</name>
    <dbReference type="NCBI Taxonomy" id="2320100"/>
    <lineage>
        <taxon>Bacteria</taxon>
        <taxon>Bacillati</taxon>
        <taxon>Bacillota</taxon>
        <taxon>Clostridia</taxon>
        <taxon>Lachnospirales</taxon>
        <taxon>Lachnospiraceae</taxon>
        <taxon>Parablautia</taxon>
    </lineage>
</organism>
<keyword evidence="5" id="KW-1003">Cell membrane</keyword>
<keyword evidence="12" id="KW-1185">Reference proteome</keyword>
<keyword evidence="6 10" id="KW-0812">Transmembrane</keyword>
<feature type="transmembrane region" description="Helical" evidence="10">
    <location>
        <begin position="64"/>
        <end position="91"/>
    </location>
</feature>
<dbReference type="InterPro" id="IPR002528">
    <property type="entry name" value="MATE_fam"/>
</dbReference>
<evidence type="ECO:0000313" key="11">
    <source>
        <dbReference type="EMBL" id="RKI87394.1"/>
    </source>
</evidence>
<evidence type="ECO:0000256" key="1">
    <source>
        <dbReference type="ARBA" id="ARBA00004651"/>
    </source>
</evidence>
<dbReference type="Proteomes" id="UP000280696">
    <property type="component" value="Unassembled WGS sequence"/>
</dbReference>
<reference evidence="11 12" key="1">
    <citation type="submission" date="2018-09" db="EMBL/GenBank/DDBJ databases">
        <title>Murine metabolic-syndrome-specific gut microbial biobank.</title>
        <authorList>
            <person name="Liu C."/>
        </authorList>
    </citation>
    <scope>NUCLEOTIDE SEQUENCE [LARGE SCALE GENOMIC DNA]</scope>
    <source>
        <strain evidence="11 12">0.1xD8-82</strain>
    </source>
</reference>
<gene>
    <name evidence="11" type="ORF">D7V94_21110</name>
</gene>
<feature type="transmembrane region" description="Helical" evidence="10">
    <location>
        <begin position="250"/>
        <end position="275"/>
    </location>
</feature>
<evidence type="ECO:0000256" key="9">
    <source>
        <dbReference type="ARBA" id="ARBA00023251"/>
    </source>
</evidence>
<feature type="transmembrane region" description="Helical" evidence="10">
    <location>
        <begin position="335"/>
        <end position="357"/>
    </location>
</feature>
<dbReference type="InterPro" id="IPR048279">
    <property type="entry name" value="MdtK-like"/>
</dbReference>
<protein>
    <recommendedName>
        <fullName evidence="3">Multidrug export protein MepA</fullName>
    </recommendedName>
</protein>
<comment type="similarity">
    <text evidence="2">Belongs to the multi antimicrobial extrusion (MATE) (TC 2.A.66.1) family. MepA subfamily.</text>
</comment>
<dbReference type="PANTHER" id="PTHR43823">
    <property type="entry name" value="SPORULATION PROTEIN YKVU"/>
    <property type="match status" value="1"/>
</dbReference>
<dbReference type="PANTHER" id="PTHR43823:SF3">
    <property type="entry name" value="MULTIDRUG EXPORT PROTEIN MEPA"/>
    <property type="match status" value="1"/>
</dbReference>
<dbReference type="PIRSF" id="PIRSF006603">
    <property type="entry name" value="DinF"/>
    <property type="match status" value="1"/>
</dbReference>
<evidence type="ECO:0000256" key="10">
    <source>
        <dbReference type="SAM" id="Phobius"/>
    </source>
</evidence>
<accession>A0A3A9A888</accession>
<dbReference type="NCBIfam" id="TIGR00797">
    <property type="entry name" value="matE"/>
    <property type="match status" value="1"/>
</dbReference>
<feature type="transmembrane region" description="Helical" evidence="10">
    <location>
        <begin position="111"/>
        <end position="132"/>
    </location>
</feature>
<dbReference type="GO" id="GO:0005886">
    <property type="term" value="C:plasma membrane"/>
    <property type="evidence" value="ECO:0007669"/>
    <property type="project" value="UniProtKB-SubCell"/>
</dbReference>
<dbReference type="Pfam" id="PF01554">
    <property type="entry name" value="MatE"/>
    <property type="match status" value="2"/>
</dbReference>
<evidence type="ECO:0000256" key="4">
    <source>
        <dbReference type="ARBA" id="ARBA00022448"/>
    </source>
</evidence>
<evidence type="ECO:0000256" key="5">
    <source>
        <dbReference type="ARBA" id="ARBA00022475"/>
    </source>
</evidence>